<evidence type="ECO:0000313" key="7">
    <source>
        <dbReference type="EMBL" id="QEM10679.1"/>
    </source>
</evidence>
<comment type="function">
    <text evidence="5">Part of the ABC transporter complex HmuTUV involved in hemin import. Responsible for energy coupling to the transport system.</text>
</comment>
<evidence type="ECO:0000256" key="3">
    <source>
        <dbReference type="ARBA" id="ARBA00022840"/>
    </source>
</evidence>
<accession>A0A5C1HYX2</accession>
<dbReference type="PROSITE" id="PS50893">
    <property type="entry name" value="ABC_TRANSPORTER_2"/>
    <property type="match status" value="1"/>
</dbReference>
<dbReference type="KEGG" id="mrub:DEO27_011815"/>
<evidence type="ECO:0000259" key="6">
    <source>
        <dbReference type="PROSITE" id="PS50893"/>
    </source>
</evidence>
<organism evidence="7 8">
    <name type="scientific">Mucilaginibacter rubeus</name>
    <dbReference type="NCBI Taxonomy" id="2027860"/>
    <lineage>
        <taxon>Bacteria</taxon>
        <taxon>Pseudomonadati</taxon>
        <taxon>Bacteroidota</taxon>
        <taxon>Sphingobacteriia</taxon>
        <taxon>Sphingobacteriales</taxon>
        <taxon>Sphingobacteriaceae</taxon>
        <taxon>Mucilaginibacter</taxon>
    </lineage>
</organism>
<dbReference type="GO" id="GO:0016887">
    <property type="term" value="F:ATP hydrolysis activity"/>
    <property type="evidence" value="ECO:0007669"/>
    <property type="project" value="InterPro"/>
</dbReference>
<gene>
    <name evidence="7" type="ORF">DEO27_011815</name>
</gene>
<dbReference type="Gene3D" id="3.40.50.300">
    <property type="entry name" value="P-loop containing nucleotide triphosphate hydrolases"/>
    <property type="match status" value="1"/>
</dbReference>
<name>A0A5C1HYX2_9SPHI</name>
<keyword evidence="1" id="KW-0813">Transport</keyword>
<dbReference type="PANTHER" id="PTHR42794">
    <property type="entry name" value="HEMIN IMPORT ATP-BINDING PROTEIN HMUV"/>
    <property type="match status" value="1"/>
</dbReference>
<dbReference type="AlphaFoldDB" id="A0A5C1HYX2"/>
<keyword evidence="4" id="KW-1278">Translocase</keyword>
<dbReference type="SMART" id="SM00382">
    <property type="entry name" value="AAA"/>
    <property type="match status" value="1"/>
</dbReference>
<evidence type="ECO:0000256" key="5">
    <source>
        <dbReference type="ARBA" id="ARBA00037066"/>
    </source>
</evidence>
<dbReference type="GO" id="GO:0005524">
    <property type="term" value="F:ATP binding"/>
    <property type="evidence" value="ECO:0007669"/>
    <property type="project" value="UniProtKB-KW"/>
</dbReference>
<dbReference type="PANTHER" id="PTHR42794:SF1">
    <property type="entry name" value="HEMIN IMPORT ATP-BINDING PROTEIN HMUV"/>
    <property type="match status" value="1"/>
</dbReference>
<dbReference type="OrthoDB" id="9806726at2"/>
<feature type="domain" description="ABC transporter" evidence="6">
    <location>
        <begin position="2"/>
        <end position="239"/>
    </location>
</feature>
<dbReference type="NCBIfam" id="NF010068">
    <property type="entry name" value="PRK13548.1"/>
    <property type="match status" value="1"/>
</dbReference>
<keyword evidence="2" id="KW-0547">Nucleotide-binding</keyword>
<dbReference type="Proteomes" id="UP000251402">
    <property type="component" value="Chromosome"/>
</dbReference>
<evidence type="ECO:0000313" key="8">
    <source>
        <dbReference type="Proteomes" id="UP000251402"/>
    </source>
</evidence>
<dbReference type="InterPro" id="IPR003439">
    <property type="entry name" value="ABC_transporter-like_ATP-bd"/>
</dbReference>
<dbReference type="InterPro" id="IPR027417">
    <property type="entry name" value="P-loop_NTPase"/>
</dbReference>
<evidence type="ECO:0000256" key="1">
    <source>
        <dbReference type="ARBA" id="ARBA00022448"/>
    </source>
</evidence>
<dbReference type="CDD" id="cd03214">
    <property type="entry name" value="ABC_Iron-Siderophores_B12_Hemin"/>
    <property type="match status" value="1"/>
</dbReference>
<dbReference type="SUPFAM" id="SSF52540">
    <property type="entry name" value="P-loop containing nucleoside triphosphate hydrolases"/>
    <property type="match status" value="1"/>
</dbReference>
<dbReference type="Pfam" id="PF00005">
    <property type="entry name" value="ABC_tran"/>
    <property type="match status" value="1"/>
</dbReference>
<sequence length="272" mass="30195">MLTVENVTYKTGKHTLVKDISFMVQPGEIMVILGANGAGKSSLMRLLSAEKKLSAGSISLSGKALNSYTAKELALKRAILNQQNIVNLDFSAMEIVQMGRYPHYGNKPMTHDLDIINEVMTVTGTTHMADRSFLSLSGGEQQRVHLARVLAQIWDTPEALLLLDEPVSGMDILYQQQTLSLAHMLAKKGFMVVAILHDINLAAQYADNIMMLKNGRKWYHGAPADILSTKSIYDVFETEADVFTNPNTLKQLIMPKVITHHLSEQNLKPFTL</sequence>
<keyword evidence="3 7" id="KW-0067">ATP-binding</keyword>
<reference evidence="7" key="1">
    <citation type="submission" date="2019-08" db="EMBL/GenBank/DDBJ databases">
        <title>Comparative genome analysis confer to the adaptation heavy metal polluted environment.</title>
        <authorList>
            <person name="Li Y."/>
        </authorList>
    </citation>
    <scope>NUCLEOTIDE SEQUENCE [LARGE SCALE GENOMIC DNA]</scope>
    <source>
        <strain evidence="7">P1</strain>
    </source>
</reference>
<dbReference type="EMBL" id="CP043450">
    <property type="protein sequence ID" value="QEM10679.1"/>
    <property type="molecule type" value="Genomic_DNA"/>
</dbReference>
<dbReference type="RefSeq" id="WP_112566003.1">
    <property type="nucleotide sequence ID" value="NZ_CP043450.1"/>
</dbReference>
<protein>
    <submittedName>
        <fullName evidence="7">Heme ABC transporter ATP-binding protein</fullName>
    </submittedName>
</protein>
<keyword evidence="8" id="KW-1185">Reference proteome</keyword>
<evidence type="ECO:0000256" key="4">
    <source>
        <dbReference type="ARBA" id="ARBA00022967"/>
    </source>
</evidence>
<dbReference type="InterPro" id="IPR003593">
    <property type="entry name" value="AAA+_ATPase"/>
</dbReference>
<proteinExistence type="predicted"/>
<evidence type="ECO:0000256" key="2">
    <source>
        <dbReference type="ARBA" id="ARBA00022741"/>
    </source>
</evidence>